<dbReference type="Proteomes" id="UP000629098">
    <property type="component" value="Unassembled WGS sequence"/>
</dbReference>
<feature type="transmembrane region" description="Helical" evidence="6">
    <location>
        <begin position="102"/>
        <end position="120"/>
    </location>
</feature>
<dbReference type="AlphaFoldDB" id="A0A8J6XRL3"/>
<reference evidence="8" key="1">
    <citation type="submission" date="2020-09" db="EMBL/GenBank/DDBJ databases">
        <title>Iningainema tapete sp. nov. (Scytonemataceae, Cyanobacteria) from greenhouses in central Florida (USA) produces two types of nodularin with biosynthetic potential for microcystin-LR and anabaenopeptins.</title>
        <authorList>
            <person name="Berthold D.E."/>
            <person name="Lefler F.W."/>
            <person name="Huang I.-S."/>
            <person name="Abdulla H."/>
            <person name="Zimba P.V."/>
            <person name="Laughinghouse H.D. IV."/>
        </authorList>
    </citation>
    <scope>NUCLEOTIDE SEQUENCE</scope>
    <source>
        <strain evidence="8">BLCCT55</strain>
    </source>
</reference>
<evidence type="ECO:0000259" key="7">
    <source>
        <dbReference type="PROSITE" id="PS50850"/>
    </source>
</evidence>
<dbReference type="PANTHER" id="PTHR23513:SF6">
    <property type="entry name" value="MAJOR FACILITATOR SUPERFAMILY ASSOCIATED DOMAIN-CONTAINING PROTEIN"/>
    <property type="match status" value="1"/>
</dbReference>
<feature type="transmembrane region" description="Helical" evidence="6">
    <location>
        <begin position="288"/>
        <end position="307"/>
    </location>
</feature>
<proteinExistence type="predicted"/>
<dbReference type="SUPFAM" id="SSF103473">
    <property type="entry name" value="MFS general substrate transporter"/>
    <property type="match status" value="1"/>
</dbReference>
<accession>A0A8J6XRL3</accession>
<keyword evidence="3 6" id="KW-0812">Transmembrane</keyword>
<organism evidence="8 9">
    <name type="scientific">Iningainema tapete BLCC-T55</name>
    <dbReference type="NCBI Taxonomy" id="2748662"/>
    <lineage>
        <taxon>Bacteria</taxon>
        <taxon>Bacillati</taxon>
        <taxon>Cyanobacteriota</taxon>
        <taxon>Cyanophyceae</taxon>
        <taxon>Nostocales</taxon>
        <taxon>Scytonemataceae</taxon>
        <taxon>Iningainema tapete</taxon>
    </lineage>
</organism>
<protein>
    <submittedName>
        <fullName evidence="8">MFS transporter</fullName>
    </submittedName>
</protein>
<dbReference type="GO" id="GO:0022857">
    <property type="term" value="F:transmembrane transporter activity"/>
    <property type="evidence" value="ECO:0007669"/>
    <property type="project" value="InterPro"/>
</dbReference>
<keyword evidence="4 6" id="KW-1133">Transmembrane helix</keyword>
<evidence type="ECO:0000256" key="5">
    <source>
        <dbReference type="ARBA" id="ARBA00023136"/>
    </source>
</evidence>
<feature type="domain" description="Major facilitator superfamily (MFS) profile" evidence="7">
    <location>
        <begin position="222"/>
        <end position="402"/>
    </location>
</feature>
<feature type="transmembrane region" description="Helical" evidence="6">
    <location>
        <begin position="313"/>
        <end position="335"/>
    </location>
</feature>
<dbReference type="InterPro" id="IPR011701">
    <property type="entry name" value="MFS"/>
</dbReference>
<feature type="transmembrane region" description="Helical" evidence="6">
    <location>
        <begin position="168"/>
        <end position="188"/>
    </location>
</feature>
<keyword evidence="9" id="KW-1185">Reference proteome</keyword>
<dbReference type="InterPro" id="IPR036259">
    <property type="entry name" value="MFS_trans_sf"/>
</dbReference>
<evidence type="ECO:0000313" key="9">
    <source>
        <dbReference type="Proteomes" id="UP000629098"/>
    </source>
</evidence>
<evidence type="ECO:0000256" key="3">
    <source>
        <dbReference type="ARBA" id="ARBA00022692"/>
    </source>
</evidence>
<dbReference type="PANTHER" id="PTHR23513">
    <property type="entry name" value="INTEGRAL MEMBRANE EFFLUX PROTEIN-RELATED"/>
    <property type="match status" value="1"/>
</dbReference>
<dbReference type="Gene3D" id="1.20.1250.20">
    <property type="entry name" value="MFS general substrate transporter like domains"/>
    <property type="match status" value="1"/>
</dbReference>
<evidence type="ECO:0000256" key="4">
    <source>
        <dbReference type="ARBA" id="ARBA00022989"/>
    </source>
</evidence>
<gene>
    <name evidence="8" type="ORF">ICL16_25365</name>
</gene>
<dbReference type="CDD" id="cd06173">
    <property type="entry name" value="MFS_MefA_like"/>
    <property type="match status" value="1"/>
</dbReference>
<feature type="transmembrane region" description="Helical" evidence="6">
    <location>
        <begin position="259"/>
        <end position="276"/>
    </location>
</feature>
<dbReference type="PROSITE" id="PS50850">
    <property type="entry name" value="MFS"/>
    <property type="match status" value="1"/>
</dbReference>
<dbReference type="EMBL" id="JACXAE010000078">
    <property type="protein sequence ID" value="MBD2775297.1"/>
    <property type="molecule type" value="Genomic_DNA"/>
</dbReference>
<evidence type="ECO:0000313" key="8">
    <source>
        <dbReference type="EMBL" id="MBD2775297.1"/>
    </source>
</evidence>
<feature type="transmembrane region" description="Helical" evidence="6">
    <location>
        <begin position="347"/>
        <end position="370"/>
    </location>
</feature>
<evidence type="ECO:0000256" key="2">
    <source>
        <dbReference type="ARBA" id="ARBA00022475"/>
    </source>
</evidence>
<evidence type="ECO:0000256" key="1">
    <source>
        <dbReference type="ARBA" id="ARBA00004651"/>
    </source>
</evidence>
<name>A0A8J6XRL3_9CYAN</name>
<dbReference type="Pfam" id="PF07690">
    <property type="entry name" value="MFS_1"/>
    <property type="match status" value="1"/>
</dbReference>
<dbReference type="RefSeq" id="WP_190833517.1">
    <property type="nucleotide sequence ID" value="NZ_CAWPPI010000078.1"/>
</dbReference>
<keyword evidence="5 6" id="KW-0472">Membrane</keyword>
<evidence type="ECO:0000256" key="6">
    <source>
        <dbReference type="SAM" id="Phobius"/>
    </source>
</evidence>
<keyword evidence="2" id="KW-1003">Cell membrane</keyword>
<sequence length="402" mass="42713">MAKHLLQIPNFRLLWVGQSLILCAVQFWIVALTWLVLQKTGSGVAIATVLLAAAVPRALLTLVGGAISDRESPYRIATFSVLINTILVGIVAALLWFNAIQLGYLIIVAGIFGISDAFLYPATLSALPRLIDKSLLMKAHALMQGGEQITNVIAPAAAGLIIGGFGLAIAFTINTVLFALGGLFLYFIRQPKNVQNPSVSSFQQLLGEIVEGLRYAWKNPPIRISLLIIAMLNLATLGPLVVGVAKLVELRFGGSATTYGYMQAAFGVGAFLGVLITSQIKSIKTPGLTLVLLAYSLGIGTVGLGFVQQAWMAYSVIVFMGLGGGFVSVIAIAWLQQQTNAEMQGRMMGLLTFSAVALDPFSQAAAGFLMDINLTLMFVVAGVTMLLTGVVTSFNRTVRTTT</sequence>
<feature type="transmembrane region" description="Helical" evidence="6">
    <location>
        <begin position="12"/>
        <end position="37"/>
    </location>
</feature>
<dbReference type="GO" id="GO:0005886">
    <property type="term" value="C:plasma membrane"/>
    <property type="evidence" value="ECO:0007669"/>
    <property type="project" value="UniProtKB-SubCell"/>
</dbReference>
<comment type="caution">
    <text evidence="8">The sequence shown here is derived from an EMBL/GenBank/DDBJ whole genome shotgun (WGS) entry which is preliminary data.</text>
</comment>
<feature type="transmembrane region" description="Helical" evidence="6">
    <location>
        <begin position="43"/>
        <end position="64"/>
    </location>
</feature>
<dbReference type="InterPro" id="IPR020846">
    <property type="entry name" value="MFS_dom"/>
</dbReference>
<comment type="subcellular location">
    <subcellularLocation>
        <location evidence="1">Cell membrane</location>
        <topology evidence="1">Multi-pass membrane protein</topology>
    </subcellularLocation>
</comment>
<feature type="transmembrane region" description="Helical" evidence="6">
    <location>
        <begin position="224"/>
        <end position="247"/>
    </location>
</feature>
<feature type="transmembrane region" description="Helical" evidence="6">
    <location>
        <begin position="76"/>
        <end position="96"/>
    </location>
</feature>
<feature type="transmembrane region" description="Helical" evidence="6">
    <location>
        <begin position="376"/>
        <end position="394"/>
    </location>
</feature>